<organism evidence="2 3">
    <name type="scientific">Favolaschia claudopus</name>
    <dbReference type="NCBI Taxonomy" id="2862362"/>
    <lineage>
        <taxon>Eukaryota</taxon>
        <taxon>Fungi</taxon>
        <taxon>Dikarya</taxon>
        <taxon>Basidiomycota</taxon>
        <taxon>Agaricomycotina</taxon>
        <taxon>Agaricomycetes</taxon>
        <taxon>Agaricomycetidae</taxon>
        <taxon>Agaricales</taxon>
        <taxon>Marasmiineae</taxon>
        <taxon>Mycenaceae</taxon>
        <taxon>Favolaschia</taxon>
    </lineage>
</organism>
<name>A0AAW0CNI6_9AGAR</name>
<dbReference type="EMBL" id="JAWWNJ010000015">
    <property type="protein sequence ID" value="KAK7040430.1"/>
    <property type="molecule type" value="Genomic_DNA"/>
</dbReference>
<protein>
    <submittedName>
        <fullName evidence="2">Uncharacterized protein</fullName>
    </submittedName>
</protein>
<comment type="caution">
    <text evidence="2">The sequence shown here is derived from an EMBL/GenBank/DDBJ whole genome shotgun (WGS) entry which is preliminary data.</text>
</comment>
<evidence type="ECO:0000256" key="1">
    <source>
        <dbReference type="SAM" id="MobiDB-lite"/>
    </source>
</evidence>
<feature type="compositionally biased region" description="Basic and acidic residues" evidence="1">
    <location>
        <begin position="14"/>
        <end position="25"/>
    </location>
</feature>
<evidence type="ECO:0000313" key="3">
    <source>
        <dbReference type="Proteomes" id="UP001362999"/>
    </source>
</evidence>
<accession>A0AAW0CNI6</accession>
<sequence>MAYRRNTFGLDAESGRMDSRSELRNLSRSARVGMGPNAPAKTTDWETPFLSFLSRSSMVGCTASERRREMWVNPTPTLTVFGRTVNIFVSIFDCLKNDADHEIGKKSSTLAGHVVQCMGNGVKVTGGSSTASDGQIPKNRMKHEPATVTQLTDNSSEPAVQTRIRARHDVPNIEVSLFFKFLAAKTPNLRTRPPHCTILPIASCSRQIIQTLVVPFPVRPNDDAAEKRLRRQVALELERRKEESWKASTPEAQEASDKAMNELGAGFERILDDLKNSSDTSVHSPRRLAIFVDCPSPGGTALEAQSEAQSEDQRLEDEVMAWQWDMWVKQVLDSMREPERQQVLRDWREQEEPERRWEAARGYADDLASSAADYRLPTSVVLKVLVDAYASGMSLPRQLYFNQYRPATGERLLTLKYPSQWMVFGSVSYDRGCQFGSAMMKNTLVNAERIESEWADCGLLVSDLLADKWRGAIIAGGLRPLRSVDGNFSSRTRGYAETGTGTVDVGYLEEIDEDILPELESADNSEDEGETEDEEERAQFRAKL</sequence>
<evidence type="ECO:0000313" key="2">
    <source>
        <dbReference type="EMBL" id="KAK7040430.1"/>
    </source>
</evidence>
<keyword evidence="3" id="KW-1185">Reference proteome</keyword>
<feature type="compositionally biased region" description="Acidic residues" evidence="1">
    <location>
        <begin position="516"/>
        <end position="536"/>
    </location>
</feature>
<reference evidence="2 3" key="1">
    <citation type="journal article" date="2024" name="J Genomics">
        <title>Draft genome sequencing and assembly of Favolaschia claudopus CIRM-BRFM 2984 isolated from oak limbs.</title>
        <authorList>
            <person name="Navarro D."/>
            <person name="Drula E."/>
            <person name="Chaduli D."/>
            <person name="Cazenave R."/>
            <person name="Ahrendt S."/>
            <person name="Wang J."/>
            <person name="Lipzen A."/>
            <person name="Daum C."/>
            <person name="Barry K."/>
            <person name="Grigoriev I.V."/>
            <person name="Favel A."/>
            <person name="Rosso M.N."/>
            <person name="Martin F."/>
        </authorList>
    </citation>
    <scope>NUCLEOTIDE SEQUENCE [LARGE SCALE GENOMIC DNA]</scope>
    <source>
        <strain evidence="2 3">CIRM-BRFM 2984</strain>
    </source>
</reference>
<feature type="region of interest" description="Disordered" evidence="1">
    <location>
        <begin position="516"/>
        <end position="544"/>
    </location>
</feature>
<dbReference type="Proteomes" id="UP001362999">
    <property type="component" value="Unassembled WGS sequence"/>
</dbReference>
<feature type="region of interest" description="Disordered" evidence="1">
    <location>
        <begin position="14"/>
        <end position="40"/>
    </location>
</feature>
<gene>
    <name evidence="2" type="ORF">R3P38DRAFT_3180143</name>
</gene>
<dbReference type="AlphaFoldDB" id="A0AAW0CNI6"/>
<proteinExistence type="predicted"/>